<organism evidence="1 2">
    <name type="scientific">Vibrio mediterranei</name>
    <dbReference type="NCBI Taxonomy" id="689"/>
    <lineage>
        <taxon>Bacteria</taxon>
        <taxon>Pseudomonadati</taxon>
        <taxon>Pseudomonadota</taxon>
        <taxon>Gammaproteobacteria</taxon>
        <taxon>Vibrionales</taxon>
        <taxon>Vibrionaceae</taxon>
        <taxon>Vibrio</taxon>
    </lineage>
</organism>
<dbReference type="NCBIfam" id="NF041241">
    <property type="entry name" value="YhfZ_full"/>
    <property type="match status" value="1"/>
</dbReference>
<dbReference type="RefSeq" id="WP_006071578.1">
    <property type="nucleotide sequence ID" value="NZ_CP033577.1"/>
</dbReference>
<reference evidence="1 2" key="1">
    <citation type="submission" date="2018-11" db="EMBL/GenBank/DDBJ databases">
        <title>Complete Genome Sequence of Vbrio mediterranei 117-T6: a Potential Pathogen Bacteria Isolated from the Conchocelis of Pyropia.</title>
        <authorList>
            <person name="Liu Q."/>
        </authorList>
    </citation>
    <scope>NUCLEOTIDE SEQUENCE [LARGE SCALE GENOMIC DNA]</scope>
    <source>
        <strain evidence="1 2">117-T6</strain>
    </source>
</reference>
<sequence>MSSQNYIKKNGAAIIHIARYLLTTEAGDRLKTIDELSIDIGCSVGYVANAIKFIEKEEAVYLSRQGRNGTIISSLNFNKLVGISEIGNIVCAMPLPYTKHYEGLASGLKQQIDNVPLYFAHMRGAGVRAECLSDGIYDIAIMSKLASEKYVAEGDLEIAVELDAHSYVPEHRLIYRQSERNNIKRIGVDAESPDQKLLTEIYFKDQEIEVVPVPYNECLKQIVKGEIDAAIWYASREDSIEAMGLSEEPLTSIPDFEKASIAVLMVRKGSDYLKAMLKKFVNNEKLLAHQTDVISGKVIPTY</sequence>
<dbReference type="Gene3D" id="3.40.190.10">
    <property type="entry name" value="Periplasmic binding protein-like II"/>
    <property type="match status" value="2"/>
</dbReference>
<evidence type="ECO:0000313" key="2">
    <source>
        <dbReference type="Proteomes" id="UP000279760"/>
    </source>
</evidence>
<accession>A0A3G4VCS9</accession>
<protein>
    <submittedName>
        <fullName evidence="1">Uncharacterized protein</fullName>
    </submittedName>
</protein>
<proteinExistence type="predicted"/>
<gene>
    <name evidence="1" type="ORF">ECB94_15435</name>
</gene>
<dbReference type="Pfam" id="PF14502">
    <property type="entry name" value="HTH_41"/>
    <property type="match status" value="1"/>
</dbReference>
<dbReference type="Proteomes" id="UP000279760">
    <property type="component" value="Chromosome 1"/>
</dbReference>
<dbReference type="AlphaFoldDB" id="A0A3G4VCS9"/>
<dbReference type="EMBL" id="CP033577">
    <property type="protein sequence ID" value="AYV22550.1"/>
    <property type="molecule type" value="Genomic_DNA"/>
</dbReference>
<dbReference type="InterPro" id="IPR032791">
    <property type="entry name" value="YhfZ_C"/>
</dbReference>
<evidence type="ECO:0000313" key="1">
    <source>
        <dbReference type="EMBL" id="AYV22550.1"/>
    </source>
</evidence>
<dbReference type="Pfam" id="PF14503">
    <property type="entry name" value="YhfZ_C"/>
    <property type="match status" value="1"/>
</dbReference>
<dbReference type="InterPro" id="IPR041444">
    <property type="entry name" value="HTH_41"/>
</dbReference>
<name>A0A3G4VCS9_9VIBR</name>
<dbReference type="SUPFAM" id="SSF53850">
    <property type="entry name" value="Periplasmic binding protein-like II"/>
    <property type="match status" value="1"/>
</dbReference>